<comment type="caution">
    <text evidence="1">The sequence shown here is derived from an EMBL/GenBank/DDBJ whole genome shotgun (WGS) entry which is preliminary data.</text>
</comment>
<sequence>MDDISLNVSQRKAVEAAVGEYVYDFLLAALSDIYDDYSDPAKFPFSAEKGYDVFDNFKTDVPPEQMKRPIVIMRDAKSMLGALFACIVSAVNDAGGVPSAGGSAIKSHFANARAARTDQVLFMINTTEALWTKIHSGFLDYNFNSVETFCAQIRNLVSKRTDVDPGADELARIFVRFLKCVVSFTASFAIESKVTFNEKHLRGVFRCFGTLPGVKFNESLSEFFDCQLAWIGEQRIEAAKLAMSGSSAEAASLQTTGPTGAFCNKGRPA</sequence>
<evidence type="ECO:0000313" key="2">
    <source>
        <dbReference type="Proteomes" id="UP000762676"/>
    </source>
</evidence>
<accession>A0AAV4GV03</accession>
<reference evidence="1 2" key="1">
    <citation type="journal article" date="2021" name="Elife">
        <title>Chloroplast acquisition without the gene transfer in kleptoplastic sea slugs, Plakobranchus ocellatus.</title>
        <authorList>
            <person name="Maeda T."/>
            <person name="Takahashi S."/>
            <person name="Yoshida T."/>
            <person name="Shimamura S."/>
            <person name="Takaki Y."/>
            <person name="Nagai Y."/>
            <person name="Toyoda A."/>
            <person name="Suzuki Y."/>
            <person name="Arimoto A."/>
            <person name="Ishii H."/>
            <person name="Satoh N."/>
            <person name="Nishiyama T."/>
            <person name="Hasebe M."/>
            <person name="Maruyama T."/>
            <person name="Minagawa J."/>
            <person name="Obokata J."/>
            <person name="Shigenobu S."/>
        </authorList>
    </citation>
    <scope>NUCLEOTIDE SEQUENCE [LARGE SCALE GENOMIC DNA]</scope>
</reference>
<dbReference type="Proteomes" id="UP000762676">
    <property type="component" value="Unassembled WGS sequence"/>
</dbReference>
<proteinExistence type="predicted"/>
<dbReference type="AlphaFoldDB" id="A0AAV4GV03"/>
<name>A0AAV4GV03_9GAST</name>
<gene>
    <name evidence="1" type="ORF">ElyMa_002515800</name>
</gene>
<dbReference type="EMBL" id="BMAT01005154">
    <property type="protein sequence ID" value="GFR88371.1"/>
    <property type="molecule type" value="Genomic_DNA"/>
</dbReference>
<organism evidence="1 2">
    <name type="scientific">Elysia marginata</name>
    <dbReference type="NCBI Taxonomy" id="1093978"/>
    <lineage>
        <taxon>Eukaryota</taxon>
        <taxon>Metazoa</taxon>
        <taxon>Spiralia</taxon>
        <taxon>Lophotrochozoa</taxon>
        <taxon>Mollusca</taxon>
        <taxon>Gastropoda</taxon>
        <taxon>Heterobranchia</taxon>
        <taxon>Euthyneura</taxon>
        <taxon>Panpulmonata</taxon>
        <taxon>Sacoglossa</taxon>
        <taxon>Placobranchoidea</taxon>
        <taxon>Plakobranchidae</taxon>
        <taxon>Elysia</taxon>
    </lineage>
</organism>
<keyword evidence="2" id="KW-1185">Reference proteome</keyword>
<protein>
    <submittedName>
        <fullName evidence="1">Uncharacterized protein</fullName>
    </submittedName>
</protein>
<evidence type="ECO:0000313" key="1">
    <source>
        <dbReference type="EMBL" id="GFR88371.1"/>
    </source>
</evidence>
<feature type="non-terminal residue" evidence="1">
    <location>
        <position position="269"/>
    </location>
</feature>